<evidence type="ECO:0000313" key="2">
    <source>
        <dbReference type="Proteomes" id="UP001143328"/>
    </source>
</evidence>
<name>A0A9W6K7Q9_9PSED</name>
<dbReference type="Proteomes" id="UP001143328">
    <property type="component" value="Unassembled WGS sequence"/>
</dbReference>
<dbReference type="RefSeq" id="WP_271196539.1">
    <property type="nucleotide sequence ID" value="NZ_BSFN01000010.1"/>
</dbReference>
<organism evidence="1 2">
    <name type="scientific">Pseudomonas turukhanskensis</name>
    <dbReference type="NCBI Taxonomy" id="1806536"/>
    <lineage>
        <taxon>Bacteria</taxon>
        <taxon>Pseudomonadati</taxon>
        <taxon>Pseudomonadota</taxon>
        <taxon>Gammaproteobacteria</taxon>
        <taxon>Pseudomonadales</taxon>
        <taxon>Pseudomonadaceae</taxon>
        <taxon>Pseudomonas</taxon>
    </lineage>
</organism>
<gene>
    <name evidence="1" type="ORF">GCM10017655_34100</name>
</gene>
<accession>A0A9W6K7Q9</accession>
<evidence type="ECO:0008006" key="3">
    <source>
        <dbReference type="Google" id="ProtNLM"/>
    </source>
</evidence>
<keyword evidence="2" id="KW-1185">Reference proteome</keyword>
<protein>
    <recommendedName>
        <fullName evidence="3">DUF3077 domain-containing protein</fullName>
    </recommendedName>
</protein>
<dbReference type="AlphaFoldDB" id="A0A9W6K7Q9"/>
<reference evidence="1" key="1">
    <citation type="journal article" date="2014" name="Int. J. Syst. Evol. Microbiol.">
        <title>Complete genome sequence of Corynebacterium casei LMG S-19264T (=DSM 44701T), isolated from a smear-ripened cheese.</title>
        <authorList>
            <consortium name="US DOE Joint Genome Institute (JGI-PGF)"/>
            <person name="Walter F."/>
            <person name="Albersmeier A."/>
            <person name="Kalinowski J."/>
            <person name="Ruckert C."/>
        </authorList>
    </citation>
    <scope>NUCLEOTIDE SEQUENCE</scope>
    <source>
        <strain evidence="1">VKM B-2935</strain>
    </source>
</reference>
<reference evidence="1" key="2">
    <citation type="submission" date="2023-01" db="EMBL/GenBank/DDBJ databases">
        <authorList>
            <person name="Sun Q."/>
            <person name="Evtushenko L."/>
        </authorList>
    </citation>
    <scope>NUCLEOTIDE SEQUENCE</scope>
    <source>
        <strain evidence="1">VKM B-2935</strain>
    </source>
</reference>
<comment type="caution">
    <text evidence="1">The sequence shown here is derived from an EMBL/GenBank/DDBJ whole genome shotgun (WGS) entry which is preliminary data.</text>
</comment>
<dbReference type="InterPro" id="IPR021427">
    <property type="entry name" value="DUF3077"/>
</dbReference>
<proteinExistence type="predicted"/>
<evidence type="ECO:0000313" key="1">
    <source>
        <dbReference type="EMBL" id="GLK90347.1"/>
    </source>
</evidence>
<sequence length="93" mass="10232">MEDQPAKSAIVTTRHTFLKTDGHHLFTVRAGVPVELALEQACILLDCTQRVVLNRENLGGDIQTNCLQYLTDMIRALVNASSAGLAEYERTSS</sequence>
<dbReference type="Pfam" id="PF11275">
    <property type="entry name" value="DUF3077"/>
    <property type="match status" value="1"/>
</dbReference>
<dbReference type="EMBL" id="BSFN01000010">
    <property type="protein sequence ID" value="GLK90347.1"/>
    <property type="molecule type" value="Genomic_DNA"/>
</dbReference>